<organism evidence="9 10">
    <name type="scientific">Halpernia humi</name>
    <dbReference type="NCBI Taxonomy" id="493375"/>
    <lineage>
        <taxon>Bacteria</taxon>
        <taxon>Pseudomonadati</taxon>
        <taxon>Bacteroidota</taxon>
        <taxon>Flavobacteriia</taxon>
        <taxon>Flavobacteriales</taxon>
        <taxon>Weeksellaceae</taxon>
        <taxon>Chryseobacterium group</taxon>
        <taxon>Halpernia</taxon>
    </lineage>
</organism>
<dbReference type="EMBL" id="FNUS01000001">
    <property type="protein sequence ID" value="SEF76073.1"/>
    <property type="molecule type" value="Genomic_DNA"/>
</dbReference>
<name>A0A1H5ULX0_9FLAO</name>
<dbReference type="NCBIfam" id="TIGR03025">
    <property type="entry name" value="EPS_sugtrans"/>
    <property type="match status" value="1"/>
</dbReference>
<keyword evidence="6 7" id="KW-0472">Membrane</keyword>
<evidence type="ECO:0000256" key="5">
    <source>
        <dbReference type="ARBA" id="ARBA00022989"/>
    </source>
</evidence>
<feature type="transmembrane region" description="Helical" evidence="7">
    <location>
        <begin position="82"/>
        <end position="99"/>
    </location>
</feature>
<dbReference type="GO" id="GO:0016020">
    <property type="term" value="C:membrane"/>
    <property type="evidence" value="ECO:0007669"/>
    <property type="project" value="UniProtKB-SubCell"/>
</dbReference>
<evidence type="ECO:0000256" key="4">
    <source>
        <dbReference type="ARBA" id="ARBA00022692"/>
    </source>
</evidence>
<evidence type="ECO:0000259" key="8">
    <source>
        <dbReference type="Pfam" id="PF02397"/>
    </source>
</evidence>
<dbReference type="RefSeq" id="WP_103912824.1">
    <property type="nucleotide sequence ID" value="NZ_FNUS01000001.1"/>
</dbReference>
<feature type="transmembrane region" description="Helical" evidence="7">
    <location>
        <begin position="111"/>
        <end position="134"/>
    </location>
</feature>
<evidence type="ECO:0000256" key="1">
    <source>
        <dbReference type="ARBA" id="ARBA00004141"/>
    </source>
</evidence>
<keyword evidence="3 9" id="KW-0808">Transferase</keyword>
<evidence type="ECO:0000256" key="6">
    <source>
        <dbReference type="ARBA" id="ARBA00023136"/>
    </source>
</evidence>
<dbReference type="PANTHER" id="PTHR30576">
    <property type="entry name" value="COLANIC BIOSYNTHESIS UDP-GLUCOSE LIPID CARRIER TRANSFERASE"/>
    <property type="match status" value="1"/>
</dbReference>
<evidence type="ECO:0000313" key="9">
    <source>
        <dbReference type="EMBL" id="SEF76073.1"/>
    </source>
</evidence>
<gene>
    <name evidence="9" type="ORF">SAMN05421847_0842</name>
</gene>
<feature type="transmembrane region" description="Helical" evidence="7">
    <location>
        <begin position="12"/>
        <end position="31"/>
    </location>
</feature>
<keyword evidence="4 7" id="KW-0812">Transmembrane</keyword>
<accession>A0A1H5ULX0</accession>
<evidence type="ECO:0000313" key="10">
    <source>
        <dbReference type="Proteomes" id="UP000236738"/>
    </source>
</evidence>
<dbReference type="Proteomes" id="UP000236738">
    <property type="component" value="Unassembled WGS sequence"/>
</dbReference>
<reference evidence="10" key="1">
    <citation type="submission" date="2016-10" db="EMBL/GenBank/DDBJ databases">
        <authorList>
            <person name="Varghese N."/>
            <person name="Submissions S."/>
        </authorList>
    </citation>
    <scope>NUCLEOTIDE SEQUENCE [LARGE SCALE GENOMIC DNA]</scope>
    <source>
        <strain evidence="10">DSM 21580</strain>
    </source>
</reference>
<feature type="domain" description="Bacterial sugar transferase" evidence="8">
    <location>
        <begin position="263"/>
        <end position="448"/>
    </location>
</feature>
<evidence type="ECO:0000256" key="2">
    <source>
        <dbReference type="ARBA" id="ARBA00006464"/>
    </source>
</evidence>
<feature type="transmembrane region" description="Helical" evidence="7">
    <location>
        <begin position="268"/>
        <end position="290"/>
    </location>
</feature>
<comment type="similarity">
    <text evidence="2">Belongs to the bacterial sugar transferase family.</text>
</comment>
<proteinExistence type="inferred from homology"/>
<dbReference type="Pfam" id="PF02397">
    <property type="entry name" value="Bac_transf"/>
    <property type="match status" value="1"/>
</dbReference>
<feature type="transmembrane region" description="Helical" evidence="7">
    <location>
        <begin position="43"/>
        <end position="61"/>
    </location>
</feature>
<dbReference type="InterPro" id="IPR017475">
    <property type="entry name" value="EPS_sugar_tfrase"/>
</dbReference>
<dbReference type="AlphaFoldDB" id="A0A1H5ULX0"/>
<sequence>MQRLRYSRYFKIVFILLDIFVISGVFAFAYLRKHDYHYLKGLTELNTISLLLLISFWILLSGRTKLYSIPRNLTFTIYLERLVTHIFLFIVGVILLAKISNNPFLKEDRFLIGLALFVCLFFVKSFSFFALKYIRTFGLNHRNIMFLSENESTILLKNILEQRKDYGFKFFKYEGPNNIEDLVKFWKENGIHTLYLPSENTSFDKDFESEVFHQAEINKVLISLVPNIIQNNFLRYNLEYVEMQPILTQSKFPLDYFSNFLIKRTFDIVFSLLFLILIGSWLFPLIAIGIKFSSKGPVFFKQKRYGYHEQVFNCLKFRSMVLNGSSSTKTTAENDKRITPFGRFLRRTSLDETPQFINVLKGEMSIIGPRPHMLLVDDYYKDKIGRYSLRNFVKPGISGLAQVNGLRGDAGNIEIEMQKRILADSFYVKNWTISLDFIIILKTIFLLINGDKKAR</sequence>
<evidence type="ECO:0000256" key="7">
    <source>
        <dbReference type="SAM" id="Phobius"/>
    </source>
</evidence>
<comment type="subcellular location">
    <subcellularLocation>
        <location evidence="1">Membrane</location>
        <topology evidence="1">Multi-pass membrane protein</topology>
    </subcellularLocation>
</comment>
<protein>
    <submittedName>
        <fullName evidence="9">Putative colanic acid biosysnthesis UDP-glucose lipid carrier transferase</fullName>
    </submittedName>
</protein>
<evidence type="ECO:0000256" key="3">
    <source>
        <dbReference type="ARBA" id="ARBA00022679"/>
    </source>
</evidence>
<dbReference type="InterPro" id="IPR003362">
    <property type="entry name" value="Bact_transf"/>
</dbReference>
<keyword evidence="5 7" id="KW-1133">Transmembrane helix</keyword>
<keyword evidence="10" id="KW-1185">Reference proteome</keyword>
<dbReference type="PANTHER" id="PTHR30576:SF0">
    <property type="entry name" value="UNDECAPRENYL-PHOSPHATE N-ACETYLGALACTOSAMINYL 1-PHOSPHATE TRANSFERASE-RELATED"/>
    <property type="match status" value="1"/>
</dbReference>
<dbReference type="GO" id="GO:0016780">
    <property type="term" value="F:phosphotransferase activity, for other substituted phosphate groups"/>
    <property type="evidence" value="ECO:0007669"/>
    <property type="project" value="TreeGrafter"/>
</dbReference>
<dbReference type="OrthoDB" id="9808602at2"/>